<reference evidence="2 3" key="1">
    <citation type="submission" date="2013-04" db="EMBL/GenBank/DDBJ databases">
        <authorList>
            <person name="Harkins D.M."/>
            <person name="Durkin A.S."/>
            <person name="Brinkac L.M."/>
            <person name="Haft D.H."/>
            <person name="Selengut J.D."/>
            <person name="Sanka R."/>
            <person name="DePew J."/>
            <person name="Purushe J."/>
            <person name="Hartskeerl R.A."/>
            <person name="Ahmed A."/>
            <person name="van der Linden H."/>
            <person name="Goris M.G.A."/>
            <person name="Vinetz J.M."/>
            <person name="Sutton G.G."/>
            <person name="Nierman W.C."/>
            <person name="Fouts D.E."/>
        </authorList>
    </citation>
    <scope>NUCLEOTIDE SEQUENCE [LARGE SCALE GENOMIC DNA]</scope>
    <source>
        <strain evidence="2 3">Sao Paulo</strain>
    </source>
</reference>
<organism evidence="2 3">
    <name type="scientific">Leptospira yanagawae serovar Saopaulo str. Sao Paulo = ATCC 700523</name>
    <dbReference type="NCBI Taxonomy" id="1249483"/>
    <lineage>
        <taxon>Bacteria</taxon>
        <taxon>Pseudomonadati</taxon>
        <taxon>Spirochaetota</taxon>
        <taxon>Spirochaetia</taxon>
        <taxon>Leptospirales</taxon>
        <taxon>Leptospiraceae</taxon>
        <taxon>Leptospira</taxon>
    </lineage>
</organism>
<dbReference type="Proteomes" id="UP000013996">
    <property type="component" value="Unassembled WGS sequence"/>
</dbReference>
<dbReference type="EMBL" id="AOGX02000013">
    <property type="protein sequence ID" value="EOQ90151.1"/>
    <property type="molecule type" value="Genomic_DNA"/>
</dbReference>
<protein>
    <submittedName>
        <fullName evidence="2">Uncharacterized protein</fullName>
    </submittedName>
</protein>
<feature type="compositionally biased region" description="Polar residues" evidence="1">
    <location>
        <begin position="14"/>
        <end position="27"/>
    </location>
</feature>
<proteinExistence type="predicted"/>
<name>A0A5E8HF99_9LEPT</name>
<evidence type="ECO:0000313" key="3">
    <source>
        <dbReference type="Proteomes" id="UP000013996"/>
    </source>
</evidence>
<feature type="region of interest" description="Disordered" evidence="1">
    <location>
        <begin position="1"/>
        <end position="40"/>
    </location>
</feature>
<comment type="caution">
    <text evidence="2">The sequence shown here is derived from an EMBL/GenBank/DDBJ whole genome shotgun (WGS) entry which is preliminary data.</text>
</comment>
<evidence type="ECO:0000256" key="1">
    <source>
        <dbReference type="SAM" id="MobiDB-lite"/>
    </source>
</evidence>
<accession>A0A5E8HF99</accession>
<dbReference type="AlphaFoldDB" id="A0A5E8HF99"/>
<sequence length="40" mass="4231">MVGGSHWVAGGHTPPNQGGDTNIQSVPPQKKSPHSWRLPS</sequence>
<gene>
    <name evidence="2" type="ORF">LEP1GSC202_0499</name>
</gene>
<evidence type="ECO:0000313" key="2">
    <source>
        <dbReference type="EMBL" id="EOQ90151.1"/>
    </source>
</evidence>